<dbReference type="EMBL" id="CAJZBQ010000045">
    <property type="protein sequence ID" value="CAG9328052.1"/>
    <property type="molecule type" value="Genomic_DNA"/>
</dbReference>
<evidence type="ECO:0000313" key="2">
    <source>
        <dbReference type="Proteomes" id="UP001162131"/>
    </source>
</evidence>
<sequence length="109" mass="12812">MDIILLRIILLVGEHITYSLFHQNISISIQIYIFDLPEKKIPISLPFRLILKSTVQILLISLFTIINSAFEFFFQDYSLACFIIFNNLNNEKPLNYDNASLWYIIIIIN</sequence>
<dbReference type="AlphaFoldDB" id="A0AAU9JR44"/>
<gene>
    <name evidence="1" type="ORF">BSTOLATCC_MIC45511</name>
</gene>
<evidence type="ECO:0000313" key="1">
    <source>
        <dbReference type="EMBL" id="CAG9328052.1"/>
    </source>
</evidence>
<dbReference type="Proteomes" id="UP001162131">
    <property type="component" value="Unassembled WGS sequence"/>
</dbReference>
<organism evidence="1 2">
    <name type="scientific">Blepharisma stoltei</name>
    <dbReference type="NCBI Taxonomy" id="1481888"/>
    <lineage>
        <taxon>Eukaryota</taxon>
        <taxon>Sar</taxon>
        <taxon>Alveolata</taxon>
        <taxon>Ciliophora</taxon>
        <taxon>Postciliodesmatophora</taxon>
        <taxon>Heterotrichea</taxon>
        <taxon>Heterotrichida</taxon>
        <taxon>Blepharismidae</taxon>
        <taxon>Blepharisma</taxon>
    </lineage>
</organism>
<protein>
    <submittedName>
        <fullName evidence="1">Uncharacterized protein</fullName>
    </submittedName>
</protein>
<proteinExistence type="predicted"/>
<name>A0AAU9JR44_9CILI</name>
<comment type="caution">
    <text evidence="1">The sequence shown here is derived from an EMBL/GenBank/DDBJ whole genome shotgun (WGS) entry which is preliminary data.</text>
</comment>
<keyword evidence="2" id="KW-1185">Reference proteome</keyword>
<reference evidence="1" key="1">
    <citation type="submission" date="2021-09" db="EMBL/GenBank/DDBJ databases">
        <authorList>
            <consortium name="AG Swart"/>
            <person name="Singh M."/>
            <person name="Singh A."/>
            <person name="Seah K."/>
            <person name="Emmerich C."/>
        </authorList>
    </citation>
    <scope>NUCLEOTIDE SEQUENCE</scope>
    <source>
        <strain evidence="1">ATCC30299</strain>
    </source>
</reference>
<accession>A0AAU9JR44</accession>